<organism evidence="2 3">
    <name type="scientific">Chishuiella changwenlii</name>
    <dbReference type="NCBI Taxonomy" id="1434701"/>
    <lineage>
        <taxon>Bacteria</taxon>
        <taxon>Pseudomonadati</taxon>
        <taxon>Bacteroidota</taxon>
        <taxon>Flavobacteriia</taxon>
        <taxon>Flavobacteriales</taxon>
        <taxon>Weeksellaceae</taxon>
        <taxon>Chishuiella</taxon>
    </lineage>
</organism>
<dbReference type="Pfam" id="PF06245">
    <property type="entry name" value="DUF1015"/>
    <property type="match status" value="1"/>
</dbReference>
<accession>A0A1M7BBV7</accession>
<name>A0A1M7BBV7_9FLAO</name>
<evidence type="ECO:0000313" key="4">
    <source>
        <dbReference type="Proteomes" id="UP000650994"/>
    </source>
</evidence>
<dbReference type="AlphaFoldDB" id="A0A1M7BBV7"/>
<dbReference type="Proteomes" id="UP000184120">
    <property type="component" value="Unassembled WGS sequence"/>
</dbReference>
<protein>
    <submittedName>
        <fullName evidence="2">Uncharacterized conserved protein, DUF1015 family</fullName>
    </submittedName>
</protein>
<evidence type="ECO:0000313" key="3">
    <source>
        <dbReference type="Proteomes" id="UP000184120"/>
    </source>
</evidence>
<dbReference type="EMBL" id="FRBH01000010">
    <property type="protein sequence ID" value="SHL52470.1"/>
    <property type="molecule type" value="Genomic_DNA"/>
</dbReference>
<dbReference type="PIRSF" id="PIRSF033563">
    <property type="entry name" value="UCP033563"/>
    <property type="match status" value="1"/>
</dbReference>
<evidence type="ECO:0000313" key="2">
    <source>
        <dbReference type="EMBL" id="SHL52470.1"/>
    </source>
</evidence>
<reference evidence="1" key="1">
    <citation type="journal article" date="2014" name="Int. J. Syst. Evol. Microbiol.">
        <title>Complete genome of a new Firmicutes species belonging to the dominant human colonic microbiota ('Ruminococcus bicirculans') reveals two chromosomes and a selective capacity to utilize plant glucans.</title>
        <authorList>
            <consortium name="NISC Comparative Sequencing Program"/>
            <person name="Wegmann U."/>
            <person name="Louis P."/>
            <person name="Goesmann A."/>
            <person name="Henrissat B."/>
            <person name="Duncan S.H."/>
            <person name="Flint H.J."/>
        </authorList>
    </citation>
    <scope>NUCLEOTIDE SEQUENCE</scope>
    <source>
        <strain evidence="1">CGMCC 1.12707</strain>
    </source>
</reference>
<dbReference type="PANTHER" id="PTHR36454:SF1">
    <property type="entry name" value="DUF1015 DOMAIN-CONTAINING PROTEIN"/>
    <property type="match status" value="1"/>
</dbReference>
<dbReference type="EMBL" id="BMFL01000007">
    <property type="protein sequence ID" value="GGE96436.1"/>
    <property type="molecule type" value="Genomic_DNA"/>
</dbReference>
<dbReference type="STRING" id="1434701.SAMN05443634_110120"/>
<dbReference type="PANTHER" id="PTHR36454">
    <property type="entry name" value="LMO2823 PROTEIN"/>
    <property type="match status" value="1"/>
</dbReference>
<dbReference type="Proteomes" id="UP000650994">
    <property type="component" value="Unassembled WGS sequence"/>
</dbReference>
<sequence>MPQFKPFKGVRPTEETSQNFVTLAVNQYSKEELENYINTKDNSFLHVILPTWDETIKDSKEKFKKVRENFEDFIERKILTQDKSSFYIYQVIQPDGRQTKGLVGLVSIEDYKNNKIKRHEETIERRVELFADYLKESHFHAEPVLLTYKPTQRVDLLIDTEMKRKPMLKVSEENGVQHLLWRVDNRLNLKQFKESIENLNELYIADGHHRMESSERYTQYATKNSEDEVYGNEAFNYTLALLVSNEDLIINDYNRLIKDLNGLSSQEFLSALEEYFEIIPKKDELTVPTKKHHLVLYLDGEFYSLFVKNNILTTEGLSELDTYIFEENVLKPILNIQDSRKDSRVHYEKGTRSKAGIEALKNKVDHSEYKAAFAFYPIDVKDLQLISDLGLKMPPKSTYIEPKPLSGFPVFDLNE</sequence>
<reference evidence="2" key="2">
    <citation type="submission" date="2016-11" db="EMBL/GenBank/DDBJ databases">
        <authorList>
            <person name="Jaros S."/>
            <person name="Januszkiewicz K."/>
            <person name="Wedrychowicz H."/>
        </authorList>
    </citation>
    <scope>NUCLEOTIDE SEQUENCE [LARGE SCALE GENOMIC DNA]</scope>
    <source>
        <strain evidence="2">DSM 27989</strain>
    </source>
</reference>
<dbReference type="RefSeq" id="WP_072933389.1">
    <property type="nucleotide sequence ID" value="NZ_BMFL01000007.1"/>
</dbReference>
<keyword evidence="4" id="KW-1185">Reference proteome</keyword>
<reference evidence="1" key="5">
    <citation type="submission" date="2024-05" db="EMBL/GenBank/DDBJ databases">
        <authorList>
            <person name="Sun Q."/>
            <person name="Zhou Y."/>
        </authorList>
    </citation>
    <scope>NUCLEOTIDE SEQUENCE</scope>
    <source>
        <strain evidence="1">CGMCC 1.12707</strain>
    </source>
</reference>
<proteinExistence type="predicted"/>
<gene>
    <name evidence="1" type="ORF">GCM10010984_12440</name>
    <name evidence="2" type="ORF">SAMN05443634_110120</name>
</gene>
<dbReference type="InterPro" id="IPR008323">
    <property type="entry name" value="UCP033563"/>
</dbReference>
<dbReference type="OrthoDB" id="9781616at2"/>
<evidence type="ECO:0000313" key="1">
    <source>
        <dbReference type="EMBL" id="GGE96436.1"/>
    </source>
</evidence>
<reference evidence="4" key="4">
    <citation type="journal article" date="2019" name="Int. J. Syst. Evol. Microbiol.">
        <title>The Global Catalogue of Microorganisms (GCM) 10K type strain sequencing project: providing services to taxonomists for standard genome sequencing and annotation.</title>
        <authorList>
            <consortium name="The Broad Institute Genomics Platform"/>
            <consortium name="The Broad Institute Genome Sequencing Center for Infectious Disease"/>
            <person name="Wu L."/>
            <person name="Ma J."/>
        </authorList>
    </citation>
    <scope>NUCLEOTIDE SEQUENCE [LARGE SCALE GENOMIC DNA]</scope>
    <source>
        <strain evidence="4">CGMCC 1.12707</strain>
    </source>
</reference>
<reference evidence="3" key="3">
    <citation type="submission" date="2016-11" db="EMBL/GenBank/DDBJ databases">
        <authorList>
            <person name="Varghese N."/>
            <person name="Submissions S."/>
        </authorList>
    </citation>
    <scope>NUCLEOTIDE SEQUENCE [LARGE SCALE GENOMIC DNA]</scope>
    <source>
        <strain evidence="3">DSM 27989</strain>
    </source>
</reference>